<reference evidence="2" key="2">
    <citation type="journal article" date="2014" name="ISME J.">
        <title>Microbial stratification in low pH oxic and suboxic macroscopic growths along an acid mine drainage.</title>
        <authorList>
            <person name="Mendez-Garcia C."/>
            <person name="Mesa V."/>
            <person name="Sprenger R.R."/>
            <person name="Richter M."/>
            <person name="Diez M.S."/>
            <person name="Solano J."/>
            <person name="Bargiela R."/>
            <person name="Golyshina O.V."/>
            <person name="Manteca A."/>
            <person name="Ramos J.L."/>
            <person name="Gallego J.R."/>
            <person name="Llorente I."/>
            <person name="Martins Dos Santos V.A."/>
            <person name="Jensen O.N."/>
            <person name="Pelaez A.I."/>
            <person name="Sanchez J."/>
            <person name="Ferrer M."/>
        </authorList>
    </citation>
    <scope>NUCLEOTIDE SEQUENCE</scope>
</reference>
<evidence type="ECO:0000313" key="2">
    <source>
        <dbReference type="EMBL" id="EQD40481.1"/>
    </source>
</evidence>
<organism evidence="2">
    <name type="scientific">mine drainage metagenome</name>
    <dbReference type="NCBI Taxonomy" id="410659"/>
    <lineage>
        <taxon>unclassified sequences</taxon>
        <taxon>metagenomes</taxon>
        <taxon>ecological metagenomes</taxon>
    </lineage>
</organism>
<evidence type="ECO:0000256" key="1">
    <source>
        <dbReference type="SAM" id="Phobius"/>
    </source>
</evidence>
<keyword evidence="1" id="KW-1133">Transmembrane helix</keyword>
<comment type="caution">
    <text evidence="2">The sequence shown here is derived from an EMBL/GenBank/DDBJ whole genome shotgun (WGS) entry which is preliminary data.</text>
</comment>
<proteinExistence type="predicted"/>
<dbReference type="PANTHER" id="PTHR30287">
    <property type="entry name" value="MEMBRANE COMPONENT OF PREDICTED ABC SUPERFAMILY METABOLITE UPTAKE TRANSPORTER"/>
    <property type="match status" value="1"/>
</dbReference>
<dbReference type="EMBL" id="AUZX01012075">
    <property type="protein sequence ID" value="EQD40481.1"/>
    <property type="molecule type" value="Genomic_DNA"/>
</dbReference>
<feature type="non-terminal residue" evidence="2">
    <location>
        <position position="1"/>
    </location>
</feature>
<feature type="transmembrane region" description="Helical" evidence="1">
    <location>
        <begin position="221"/>
        <end position="241"/>
    </location>
</feature>
<dbReference type="PANTHER" id="PTHR30287:SF1">
    <property type="entry name" value="INNER MEMBRANE PROTEIN"/>
    <property type="match status" value="1"/>
</dbReference>
<sequence length="263" mass="28861">LAVVTPALLSQWQRELPPDTPNWFALNVQGAQRASFAQQVAQAGGTKLNMLPLVVGNLSTINGVPIAQRHFADAATRRWAEQTLRLSWSAQPPPGNRVVAGHWFSARPRMAEVSVDRGWARRFGIKLGDTLGFQVGEHSLDARVTSLREVRWDSFRVNFFLLLDPLHGHSLPHNWLASFYLPAGQATRLQATSRALPNVSLIDVDSLLARLRGIVAQVGAALRWVLGFSLLAGALVLVAALTASARERRHEAALLRTLGADRR</sequence>
<reference evidence="2" key="1">
    <citation type="submission" date="2013-08" db="EMBL/GenBank/DDBJ databases">
        <authorList>
            <person name="Mendez C."/>
            <person name="Richter M."/>
            <person name="Ferrer M."/>
            <person name="Sanchez J."/>
        </authorList>
    </citation>
    <scope>NUCLEOTIDE SEQUENCE</scope>
</reference>
<feature type="non-terminal residue" evidence="2">
    <location>
        <position position="263"/>
    </location>
</feature>
<dbReference type="InterPro" id="IPR038766">
    <property type="entry name" value="Membrane_comp_ABC_pdt"/>
</dbReference>
<keyword evidence="1" id="KW-0812">Transmembrane</keyword>
<dbReference type="AlphaFoldDB" id="T0YXW7"/>
<accession>T0YXW7</accession>
<keyword evidence="1" id="KW-0472">Membrane</keyword>
<gene>
    <name evidence="2" type="ORF">B1A_16424</name>
</gene>
<protein>
    <submittedName>
        <fullName evidence="2">ABC transporter permease</fullName>
    </submittedName>
</protein>
<dbReference type="GO" id="GO:0005886">
    <property type="term" value="C:plasma membrane"/>
    <property type="evidence" value="ECO:0007669"/>
    <property type="project" value="TreeGrafter"/>
</dbReference>
<name>T0YXW7_9ZZZZ</name>